<accession>A0A4R6PJX3</accession>
<sequence>MTLLKNLRLWQAVLIAVAFSFAVSFTAFNLQTRVTEIAPDAQSGIVIMYSLILNTVLWLVLSFAMFYFLQGLAQKYWFKSFVSGALSLLFIGYAGYMSVSAMQLSNALIAAADPSTPSQRLASLADAKLGYGYELDNRLAANPSTPVDTLRALYQRENQIGTDIKLARNANTPNSILIELSKRKDTNQRNAIIRALEANPKVINGELRFDAAMTLQVK</sequence>
<keyword evidence="1" id="KW-1133">Transmembrane helix</keyword>
<evidence type="ECO:0000313" key="3">
    <source>
        <dbReference type="Proteomes" id="UP000295531"/>
    </source>
</evidence>
<name>A0A4R6PJX3_9GAMM</name>
<evidence type="ECO:0000256" key="1">
    <source>
        <dbReference type="SAM" id="Phobius"/>
    </source>
</evidence>
<comment type="caution">
    <text evidence="2">The sequence shown here is derived from an EMBL/GenBank/DDBJ whole genome shotgun (WGS) entry which is preliminary data.</text>
</comment>
<dbReference type="RefSeq" id="WP_133539282.1">
    <property type="nucleotide sequence ID" value="NZ_SNXI01000005.1"/>
</dbReference>
<dbReference type="AlphaFoldDB" id="A0A4R6PJX3"/>
<proteinExistence type="predicted"/>
<organism evidence="2 3">
    <name type="scientific">Idiomarina aquatica</name>
    <dbReference type="NCBI Taxonomy" id="1327752"/>
    <lineage>
        <taxon>Bacteria</taxon>
        <taxon>Pseudomonadati</taxon>
        <taxon>Pseudomonadota</taxon>
        <taxon>Gammaproteobacteria</taxon>
        <taxon>Alteromonadales</taxon>
        <taxon>Idiomarinaceae</taxon>
        <taxon>Idiomarina</taxon>
    </lineage>
</organism>
<feature type="transmembrane region" description="Helical" evidence="1">
    <location>
        <begin position="47"/>
        <end position="69"/>
    </location>
</feature>
<evidence type="ECO:0000313" key="2">
    <source>
        <dbReference type="EMBL" id="TDP38235.1"/>
    </source>
</evidence>
<gene>
    <name evidence="2" type="ORF">DEU29_10587</name>
</gene>
<keyword evidence="3" id="KW-1185">Reference proteome</keyword>
<feature type="transmembrane region" description="Helical" evidence="1">
    <location>
        <begin position="7"/>
        <end position="27"/>
    </location>
</feature>
<keyword evidence="1" id="KW-0812">Transmembrane</keyword>
<protein>
    <submittedName>
        <fullName evidence="2">Uncharacterized protein</fullName>
    </submittedName>
</protein>
<dbReference type="OrthoDB" id="6239428at2"/>
<reference evidence="2 3" key="1">
    <citation type="submission" date="2019-03" db="EMBL/GenBank/DDBJ databases">
        <title>Freshwater and sediment microbial communities from various areas in North America, analyzing microbe dynamics in response to fracking.</title>
        <authorList>
            <person name="Lamendella R."/>
        </authorList>
    </citation>
    <scope>NUCLEOTIDE SEQUENCE [LARGE SCALE GENOMIC DNA]</scope>
    <source>
        <strain evidence="2 3">18_TX</strain>
    </source>
</reference>
<dbReference type="Proteomes" id="UP000295531">
    <property type="component" value="Unassembled WGS sequence"/>
</dbReference>
<feature type="transmembrane region" description="Helical" evidence="1">
    <location>
        <begin position="76"/>
        <end position="96"/>
    </location>
</feature>
<dbReference type="EMBL" id="SNXI01000005">
    <property type="protein sequence ID" value="TDP38235.1"/>
    <property type="molecule type" value="Genomic_DNA"/>
</dbReference>
<keyword evidence="1" id="KW-0472">Membrane</keyword>